<dbReference type="InterPro" id="IPR007684">
    <property type="entry name" value="Znf_Ogr/Delta"/>
</dbReference>
<accession>A0A5U1R1B0</accession>
<gene>
    <name evidence="2" type="ORF">D3S21_01785</name>
</gene>
<evidence type="ECO:0000259" key="1">
    <source>
        <dbReference type="Pfam" id="PF04606"/>
    </source>
</evidence>
<protein>
    <submittedName>
        <fullName evidence="2">Transcriptional regulator</fullName>
    </submittedName>
</protein>
<evidence type="ECO:0000313" key="2">
    <source>
        <dbReference type="EMBL" id="EBO8101664.1"/>
    </source>
</evidence>
<reference evidence="2" key="1">
    <citation type="submission" date="2018-09" db="EMBL/GenBank/DDBJ databases">
        <authorList>
            <consortium name="PulseNet: The National Subtyping Network for Foodborne Disease Surveillance"/>
            <person name="Tarr C.L."/>
            <person name="Trees E."/>
            <person name="Katz L.S."/>
            <person name="Carleton-Romer H.A."/>
            <person name="Stroika S."/>
            <person name="Kucerova Z."/>
            <person name="Roache K.F."/>
            <person name="Sabol A.L."/>
            <person name="Besser J."/>
            <person name="Gerner-Smidt P."/>
        </authorList>
    </citation>
    <scope>NUCLEOTIDE SEQUENCE</scope>
    <source>
        <strain evidence="2">PNUSAS051318</strain>
    </source>
</reference>
<proteinExistence type="predicted"/>
<name>A0A5U1R1B0_SALER</name>
<dbReference type="Pfam" id="PF04606">
    <property type="entry name" value="Ogr_Delta"/>
    <property type="match status" value="1"/>
</dbReference>
<dbReference type="EMBL" id="AAGJRW010000001">
    <property type="protein sequence ID" value="EBO8101664.1"/>
    <property type="molecule type" value="Genomic_DNA"/>
</dbReference>
<comment type="caution">
    <text evidence="2">The sequence shown here is derived from an EMBL/GenBank/DDBJ whole genome shotgun (WGS) entry which is preliminary data.</text>
</comment>
<dbReference type="AlphaFoldDB" id="A0A5U1R1B0"/>
<sequence>MSCRRRRYMSRTQKRKCRYCGCAAIIERTEWKTESKTDVANLYVRCTNLKCGHTWVENVTYSHTLVPSALKDGVVRLLLDNLKPEERQLALDLLMRDGA</sequence>
<feature type="domain" description="Zinc finger Ogr/Delta-type" evidence="1">
    <location>
        <begin position="17"/>
        <end position="65"/>
    </location>
</feature>
<organism evidence="2">
    <name type="scientific">Salmonella enterica</name>
    <name type="common">Salmonella choleraesuis</name>
    <dbReference type="NCBI Taxonomy" id="28901"/>
    <lineage>
        <taxon>Bacteria</taxon>
        <taxon>Pseudomonadati</taxon>
        <taxon>Pseudomonadota</taxon>
        <taxon>Gammaproteobacteria</taxon>
        <taxon>Enterobacterales</taxon>
        <taxon>Enterobacteriaceae</taxon>
        <taxon>Salmonella</taxon>
    </lineage>
</organism>